<dbReference type="GO" id="GO:0000172">
    <property type="term" value="C:ribonuclease MRP complex"/>
    <property type="evidence" value="ECO:0007669"/>
    <property type="project" value="TreeGrafter"/>
</dbReference>
<proteinExistence type="inferred from homology"/>
<evidence type="ECO:0000256" key="3">
    <source>
        <dbReference type="ARBA" id="ARBA00023242"/>
    </source>
</evidence>
<feature type="compositionally biased region" description="Basic residues" evidence="4">
    <location>
        <begin position="347"/>
        <end position="359"/>
    </location>
</feature>
<dbReference type="InterPro" id="IPR051958">
    <property type="entry name" value="Alba-like_NAB"/>
</dbReference>
<sequence>VNVAHEFADVVHHLLPANAEFFDVHDDNLFKANCNFAIVTSRVTNFSFRKIHGCLVRTPFALPYLLLLTLPAHPSQDNSYTCLYTYSASVSEGASRRRRRLILTEREISQDFSIAKAEKAVRIIIEIRCLMFFAAGISRRNGGIRRINLRGNYSSGKIRRTSTGGATNSGLVIAVRQQVKGGTKIRNVLGYALKEFSNYNSIVWTGTGNGIAKTISCAEIFKRKYEGLHQVTKLCYVSSEKSKEDVAKTHRIPEIHILLTKDIKDITELGYQAPEDSGKCLTMRNESAAESKTMTTTESTDDTKMDTTIESTSVGKMDTTESTGDAKMDTTTKSTSDVPCIDEQSRTMKKNKKNKRNKTTKNSELPLKKKKYHD</sequence>
<dbReference type="Pfam" id="PF01918">
    <property type="entry name" value="Alba"/>
    <property type="match status" value="1"/>
</dbReference>
<evidence type="ECO:0000256" key="1">
    <source>
        <dbReference type="ARBA" id="ARBA00004123"/>
    </source>
</evidence>
<evidence type="ECO:0000313" key="7">
    <source>
        <dbReference type="Proteomes" id="UP000078542"/>
    </source>
</evidence>
<feature type="compositionally biased region" description="Low complexity" evidence="4">
    <location>
        <begin position="286"/>
        <end position="298"/>
    </location>
</feature>
<keyword evidence="7" id="KW-1185">Reference proteome</keyword>
<feature type="region of interest" description="Disordered" evidence="4">
    <location>
        <begin position="282"/>
        <end position="374"/>
    </location>
</feature>
<feature type="domain" description="DNA/RNA-binding protein Alba-like" evidence="5">
    <location>
        <begin position="178"/>
        <end position="237"/>
    </location>
</feature>
<evidence type="ECO:0000256" key="4">
    <source>
        <dbReference type="SAM" id="MobiDB-lite"/>
    </source>
</evidence>
<keyword evidence="3" id="KW-0539">Nucleus</keyword>
<comment type="subcellular location">
    <subcellularLocation>
        <location evidence="1">Nucleus</location>
    </subcellularLocation>
</comment>
<name>A0A195CR14_9HYME</name>
<dbReference type="Proteomes" id="UP000078542">
    <property type="component" value="Unassembled WGS sequence"/>
</dbReference>
<gene>
    <name evidence="6" type="ORF">ALC62_06219</name>
</gene>
<dbReference type="EMBL" id="KQ977408">
    <property type="protein sequence ID" value="KYN02932.1"/>
    <property type="molecule type" value="Genomic_DNA"/>
</dbReference>
<dbReference type="PANTHER" id="PTHR13516:SF4">
    <property type="entry name" value="FI09323P"/>
    <property type="match status" value="1"/>
</dbReference>
<feature type="non-terminal residue" evidence="6">
    <location>
        <position position="1"/>
    </location>
</feature>
<dbReference type="Gene3D" id="3.30.110.20">
    <property type="entry name" value="Alba-like domain"/>
    <property type="match status" value="1"/>
</dbReference>
<dbReference type="SUPFAM" id="SSF82704">
    <property type="entry name" value="AlbA-like"/>
    <property type="match status" value="1"/>
</dbReference>
<dbReference type="InterPro" id="IPR002775">
    <property type="entry name" value="DNA/RNA-bd_Alba-like"/>
</dbReference>
<evidence type="ECO:0000256" key="2">
    <source>
        <dbReference type="ARBA" id="ARBA00008018"/>
    </source>
</evidence>
<dbReference type="PANTHER" id="PTHR13516">
    <property type="entry name" value="RIBONUCLEASE P SUBUNIT P25"/>
    <property type="match status" value="1"/>
</dbReference>
<dbReference type="GO" id="GO:0005634">
    <property type="term" value="C:nucleus"/>
    <property type="evidence" value="ECO:0007669"/>
    <property type="project" value="UniProtKB-SubCell"/>
</dbReference>
<dbReference type="AlphaFoldDB" id="A0A195CR14"/>
<evidence type="ECO:0000313" key="6">
    <source>
        <dbReference type="EMBL" id="KYN02932.1"/>
    </source>
</evidence>
<reference evidence="6 7" key="1">
    <citation type="submission" date="2016-03" db="EMBL/GenBank/DDBJ databases">
        <title>Cyphomyrmex costatus WGS genome.</title>
        <authorList>
            <person name="Nygaard S."/>
            <person name="Hu H."/>
            <person name="Boomsma J."/>
            <person name="Zhang G."/>
        </authorList>
    </citation>
    <scope>NUCLEOTIDE SEQUENCE [LARGE SCALE GENOMIC DNA]</scope>
    <source>
        <strain evidence="6">MS0001</strain>
        <tissue evidence="6">Whole body</tissue>
    </source>
</reference>
<dbReference type="InterPro" id="IPR036882">
    <property type="entry name" value="Alba-like_dom_sf"/>
</dbReference>
<evidence type="ECO:0000259" key="5">
    <source>
        <dbReference type="Pfam" id="PF01918"/>
    </source>
</evidence>
<comment type="similarity">
    <text evidence="2">Belongs to the histone-like Alba family.</text>
</comment>
<organism evidence="6 7">
    <name type="scientific">Cyphomyrmex costatus</name>
    <dbReference type="NCBI Taxonomy" id="456900"/>
    <lineage>
        <taxon>Eukaryota</taxon>
        <taxon>Metazoa</taxon>
        <taxon>Ecdysozoa</taxon>
        <taxon>Arthropoda</taxon>
        <taxon>Hexapoda</taxon>
        <taxon>Insecta</taxon>
        <taxon>Pterygota</taxon>
        <taxon>Neoptera</taxon>
        <taxon>Endopterygota</taxon>
        <taxon>Hymenoptera</taxon>
        <taxon>Apocrita</taxon>
        <taxon>Aculeata</taxon>
        <taxon>Formicoidea</taxon>
        <taxon>Formicidae</taxon>
        <taxon>Myrmicinae</taxon>
        <taxon>Cyphomyrmex</taxon>
    </lineage>
</organism>
<dbReference type="STRING" id="456900.A0A195CR14"/>
<dbReference type="GO" id="GO:0001682">
    <property type="term" value="P:tRNA 5'-leader removal"/>
    <property type="evidence" value="ECO:0007669"/>
    <property type="project" value="TreeGrafter"/>
</dbReference>
<protein>
    <submittedName>
        <fullName evidence="6">Ribonuclease P protein subunit p25</fullName>
    </submittedName>
</protein>
<accession>A0A195CR14</accession>
<dbReference type="GO" id="GO:0003723">
    <property type="term" value="F:RNA binding"/>
    <property type="evidence" value="ECO:0007669"/>
    <property type="project" value="TreeGrafter"/>
</dbReference>